<dbReference type="GO" id="GO:0005634">
    <property type="term" value="C:nucleus"/>
    <property type="evidence" value="ECO:0007669"/>
    <property type="project" value="UniProtKB-SubCell"/>
</dbReference>
<feature type="region of interest" description="Disordered" evidence="7">
    <location>
        <begin position="473"/>
        <end position="539"/>
    </location>
</feature>
<dbReference type="InterPro" id="IPR001895">
    <property type="entry name" value="RASGEF_cat_dom"/>
</dbReference>
<feature type="domain" description="C2H2-type" evidence="8">
    <location>
        <begin position="188"/>
        <end position="215"/>
    </location>
</feature>
<dbReference type="GO" id="GO:0032502">
    <property type="term" value="P:developmental process"/>
    <property type="evidence" value="ECO:0007669"/>
    <property type="project" value="UniProtKB-ARBA"/>
</dbReference>
<dbReference type="Pfam" id="PF00617">
    <property type="entry name" value="RasGEF"/>
    <property type="match status" value="1"/>
</dbReference>
<dbReference type="FunFam" id="3.30.160.60:FF:000446">
    <property type="entry name" value="Zinc finger protein"/>
    <property type="match status" value="1"/>
</dbReference>
<feature type="compositionally biased region" description="Pro residues" evidence="7">
    <location>
        <begin position="486"/>
        <end position="497"/>
    </location>
</feature>
<dbReference type="InterPro" id="IPR050758">
    <property type="entry name" value="Znf_C2H2-type"/>
</dbReference>
<feature type="domain" description="C2H2-type" evidence="8">
    <location>
        <begin position="272"/>
        <end position="299"/>
    </location>
</feature>
<dbReference type="InterPro" id="IPR023578">
    <property type="entry name" value="Ras_GEF_dom_sf"/>
</dbReference>
<sequence>MTPDTNVHMNLLGIKPGESLARRNPLIGHSSPTLPIIHNSGLQSYELHGFEQKLSFRHGKTSTDFQSFQKHAETNPEEKLYGYKQCAKSYSECTEGSNSEEKSFEYNQDVRPFSSPNYDKIQERNDSRVNTCTYIKLGESLNSHHDIQKHERAHTGVDFYVYKHSWKLLNNKTSFGSHERTHIMGKPYVCKQCGKAFSKQSHCQIHERTHTGEKHFVCKQCGKAFNTRSSYQIHERTHTGERPFVCKQCGKAFRRHDNCHSHERTHTGEKPFVCKQCGKAFRTQGNCKTHERTHTGERPFVCEQCGKAFRTLQVYQGHERTHTGQKPFLCKQCGKAFTKLSNCKRHEKTHTGEKPYICNQCGKAFRTQSHCKRHEKTHTRERPFVCKQCGKAFGTQSTCKTHERTHTGVKPYECKQCGKAFRTLQVWSSERLCCSPVAPQPAPEKAAGAGGRAPPGQGGSAVPSFWCGGGGPRCGTSTESGRPGRSAPPSPLHPALPPGGNLRQSGRSYSRGTVRGASPRQGSGVLQLLRGRSRDSERGLRAHLCKRHGPHSRPVQRAQAFSDVLSAAVPPSTRTLENNPQRAQMRQQQQKKGSIPFFVTFLTDLVMLDTMMKDCLDGNLVNLEKIQKEAKILQEMQLFPVAVRKYHFQCEENVEVWFHSREWLSENERVAGDVQLPDLQQSRNQPVDLKDYRESLE</sequence>
<feature type="region of interest" description="Disordered" evidence="7">
    <location>
        <begin position="443"/>
        <end position="462"/>
    </location>
</feature>
<evidence type="ECO:0000313" key="10">
    <source>
        <dbReference type="RefSeq" id="XP_021108201.1"/>
    </source>
</evidence>
<evidence type="ECO:0000256" key="1">
    <source>
        <dbReference type="ARBA" id="ARBA00004123"/>
    </source>
</evidence>
<feature type="compositionally biased region" description="Polar residues" evidence="7">
    <location>
        <begin position="502"/>
        <end position="511"/>
    </location>
</feature>
<dbReference type="InterPro" id="IPR013087">
    <property type="entry name" value="Znf_C2H2_type"/>
</dbReference>
<evidence type="ECO:0000256" key="5">
    <source>
        <dbReference type="ARBA" id="ARBA00022833"/>
    </source>
</evidence>
<dbReference type="SMART" id="SM00355">
    <property type="entry name" value="ZnF_C2H2"/>
    <property type="match status" value="8"/>
</dbReference>
<name>A0AAX6SI59_HETGA</name>
<dbReference type="InterPro" id="IPR036964">
    <property type="entry name" value="RASGEF_cat_dom_sf"/>
</dbReference>
<dbReference type="AlphaFoldDB" id="A0AAX6SI59"/>
<organism evidence="9 10">
    <name type="scientific">Heterocephalus glaber</name>
    <name type="common">Naked mole rat</name>
    <dbReference type="NCBI Taxonomy" id="10181"/>
    <lineage>
        <taxon>Eukaryota</taxon>
        <taxon>Metazoa</taxon>
        <taxon>Chordata</taxon>
        <taxon>Craniata</taxon>
        <taxon>Vertebrata</taxon>
        <taxon>Euteleostomi</taxon>
        <taxon>Mammalia</taxon>
        <taxon>Eutheria</taxon>
        <taxon>Euarchontoglires</taxon>
        <taxon>Glires</taxon>
        <taxon>Rodentia</taxon>
        <taxon>Hystricomorpha</taxon>
        <taxon>Bathyergidae</taxon>
        <taxon>Heterocephalus</taxon>
    </lineage>
</organism>
<evidence type="ECO:0000256" key="3">
    <source>
        <dbReference type="ARBA" id="ARBA00022737"/>
    </source>
</evidence>
<dbReference type="PROSITE" id="PS50157">
    <property type="entry name" value="ZINC_FINGER_C2H2_2"/>
    <property type="match status" value="8"/>
</dbReference>
<evidence type="ECO:0000256" key="4">
    <source>
        <dbReference type="ARBA" id="ARBA00022771"/>
    </source>
</evidence>
<dbReference type="Pfam" id="PF00096">
    <property type="entry name" value="zf-C2H2"/>
    <property type="match status" value="5"/>
</dbReference>
<dbReference type="GeneID" id="101707039"/>
<reference evidence="10" key="1">
    <citation type="submission" date="2025-08" db="UniProtKB">
        <authorList>
            <consortium name="RefSeq"/>
        </authorList>
    </citation>
    <scope>IDENTIFICATION</scope>
</reference>
<dbReference type="InterPro" id="IPR036236">
    <property type="entry name" value="Znf_C2H2_sf"/>
</dbReference>
<dbReference type="Pfam" id="PF13912">
    <property type="entry name" value="zf-C2H2_6"/>
    <property type="match status" value="2"/>
</dbReference>
<dbReference type="GO" id="GO:0008270">
    <property type="term" value="F:zinc ion binding"/>
    <property type="evidence" value="ECO:0007669"/>
    <property type="project" value="UniProtKB-KW"/>
</dbReference>
<proteinExistence type="predicted"/>
<dbReference type="RefSeq" id="XP_021108201.1">
    <property type="nucleotide sequence ID" value="XM_021252542.1"/>
</dbReference>
<evidence type="ECO:0000313" key="9">
    <source>
        <dbReference type="Proteomes" id="UP000694906"/>
    </source>
</evidence>
<evidence type="ECO:0000256" key="7">
    <source>
        <dbReference type="SAM" id="MobiDB-lite"/>
    </source>
</evidence>
<feature type="domain" description="C2H2-type" evidence="8">
    <location>
        <begin position="328"/>
        <end position="355"/>
    </location>
</feature>
<keyword evidence="5" id="KW-0862">Zinc</keyword>
<feature type="domain" description="C2H2-type" evidence="8">
    <location>
        <begin position="244"/>
        <end position="271"/>
    </location>
</feature>
<accession>A0AAX6SI59</accession>
<dbReference type="GO" id="GO:0005085">
    <property type="term" value="F:guanyl-nucleotide exchange factor activity"/>
    <property type="evidence" value="ECO:0007669"/>
    <property type="project" value="InterPro"/>
</dbReference>
<feature type="compositionally biased region" description="Gly residues" evidence="7">
    <location>
        <begin position="448"/>
        <end position="459"/>
    </location>
</feature>
<dbReference type="PANTHER" id="PTHR23234:SF10">
    <property type="entry name" value="RIKEN CDNA 6720489N17 GENE-RELATED"/>
    <property type="match status" value="1"/>
</dbReference>
<evidence type="ECO:0000259" key="8">
    <source>
        <dbReference type="PROSITE" id="PS50157"/>
    </source>
</evidence>
<dbReference type="Gene3D" id="3.30.160.60">
    <property type="entry name" value="Classic Zinc Finger"/>
    <property type="match status" value="9"/>
</dbReference>
<dbReference type="FunFam" id="3.30.160.60:FF:000202">
    <property type="entry name" value="Zinc finger protein 574"/>
    <property type="match status" value="1"/>
</dbReference>
<keyword evidence="4 6" id="KW-0863">Zinc-finger</keyword>
<gene>
    <name evidence="10" type="primary">LOC101707039</name>
</gene>
<dbReference type="PROSITE" id="PS00028">
    <property type="entry name" value="ZINC_FINGER_C2H2_1"/>
    <property type="match status" value="8"/>
</dbReference>
<keyword evidence="3" id="KW-0677">Repeat</keyword>
<evidence type="ECO:0000256" key="2">
    <source>
        <dbReference type="ARBA" id="ARBA00022723"/>
    </source>
</evidence>
<comment type="subcellular location">
    <subcellularLocation>
        <location evidence="1">Nucleus</location>
    </subcellularLocation>
</comment>
<dbReference type="Proteomes" id="UP000694906">
    <property type="component" value="Unplaced"/>
</dbReference>
<evidence type="ECO:0000256" key="6">
    <source>
        <dbReference type="PROSITE-ProRule" id="PRU00042"/>
    </source>
</evidence>
<dbReference type="Gene3D" id="1.10.840.10">
    <property type="entry name" value="Ras guanine-nucleotide exchange factors catalytic domain"/>
    <property type="match status" value="1"/>
</dbReference>
<dbReference type="SUPFAM" id="SSF57667">
    <property type="entry name" value="beta-beta-alpha zinc fingers"/>
    <property type="match status" value="5"/>
</dbReference>
<dbReference type="PANTHER" id="PTHR23234">
    <property type="entry name" value="ZNF44 PROTEIN"/>
    <property type="match status" value="1"/>
</dbReference>
<keyword evidence="2" id="KW-0479">Metal-binding</keyword>
<keyword evidence="9" id="KW-1185">Reference proteome</keyword>
<feature type="domain" description="C2H2-type" evidence="8">
    <location>
        <begin position="300"/>
        <end position="327"/>
    </location>
</feature>
<feature type="domain" description="C2H2-type" evidence="8">
    <location>
        <begin position="384"/>
        <end position="411"/>
    </location>
</feature>
<dbReference type="FunFam" id="3.30.160.60:FF:000184">
    <property type="entry name" value="Zinc finger protein 333"/>
    <property type="match status" value="7"/>
</dbReference>
<feature type="domain" description="C2H2-type" evidence="8">
    <location>
        <begin position="356"/>
        <end position="383"/>
    </location>
</feature>
<dbReference type="SUPFAM" id="SSF48366">
    <property type="entry name" value="Ras GEF"/>
    <property type="match status" value="1"/>
</dbReference>
<protein>
    <submittedName>
        <fullName evidence="10">Zinc finger protein 709-like</fullName>
    </submittedName>
</protein>
<dbReference type="GO" id="GO:0007264">
    <property type="term" value="P:small GTPase-mediated signal transduction"/>
    <property type="evidence" value="ECO:0007669"/>
    <property type="project" value="InterPro"/>
</dbReference>
<feature type="domain" description="C2H2-type" evidence="8">
    <location>
        <begin position="216"/>
        <end position="243"/>
    </location>
</feature>